<evidence type="ECO:0000256" key="2">
    <source>
        <dbReference type="SAM" id="Phobius"/>
    </source>
</evidence>
<comment type="caution">
    <text evidence="3">The sequence shown here is derived from an EMBL/GenBank/DDBJ whole genome shotgun (WGS) entry which is preliminary data.</text>
</comment>
<organism evidence="3 4">
    <name type="scientific">Nosema granulosis</name>
    <dbReference type="NCBI Taxonomy" id="83296"/>
    <lineage>
        <taxon>Eukaryota</taxon>
        <taxon>Fungi</taxon>
        <taxon>Fungi incertae sedis</taxon>
        <taxon>Microsporidia</taxon>
        <taxon>Nosematidae</taxon>
        <taxon>Nosema</taxon>
    </lineage>
</organism>
<dbReference type="Proteomes" id="UP000740883">
    <property type="component" value="Unassembled WGS sequence"/>
</dbReference>
<keyword evidence="2" id="KW-0812">Transmembrane</keyword>
<keyword evidence="2" id="KW-0472">Membrane</keyword>
<proteinExistence type="predicted"/>
<dbReference type="EMBL" id="SBJO01000160">
    <property type="protein sequence ID" value="KAF9762492.1"/>
    <property type="molecule type" value="Genomic_DNA"/>
</dbReference>
<evidence type="ECO:0000256" key="1">
    <source>
        <dbReference type="SAM" id="MobiDB-lite"/>
    </source>
</evidence>
<reference evidence="3 4" key="1">
    <citation type="journal article" date="2020" name="Genome Biol. Evol.">
        <title>Comparative genomics of strictly vertically transmitted, feminizing microsporidia endosymbionts of amphipod crustaceans.</title>
        <authorList>
            <person name="Cormier A."/>
            <person name="Chebbi M.A."/>
            <person name="Giraud I."/>
            <person name="Wattier R."/>
            <person name="Teixeira M."/>
            <person name="Gilbert C."/>
            <person name="Rigaud T."/>
            <person name="Cordaux R."/>
        </authorList>
    </citation>
    <scope>NUCLEOTIDE SEQUENCE [LARGE SCALE GENOMIC DNA]</scope>
    <source>
        <strain evidence="3 4">Ou3-Ou53</strain>
    </source>
</reference>
<protein>
    <submittedName>
        <fullName evidence="3">Uncharacterized protein</fullName>
    </submittedName>
</protein>
<keyword evidence="2" id="KW-1133">Transmembrane helix</keyword>
<feature type="transmembrane region" description="Helical" evidence="2">
    <location>
        <begin position="6"/>
        <end position="26"/>
    </location>
</feature>
<evidence type="ECO:0000313" key="4">
    <source>
        <dbReference type="Proteomes" id="UP000740883"/>
    </source>
</evidence>
<keyword evidence="4" id="KW-1185">Reference proteome</keyword>
<feature type="region of interest" description="Disordered" evidence="1">
    <location>
        <begin position="159"/>
        <end position="179"/>
    </location>
</feature>
<dbReference type="AlphaFoldDB" id="A0A9P6H0S5"/>
<gene>
    <name evidence="3" type="ORF">NGRA_1968</name>
</gene>
<sequence>MSYTALCYFILGFMILSLVYFGYGIMHKEKSTAMSKASMPNHGEEKKINFVLVINTETGQEARNTKKVPLSTKEIVPQFSEALKLATLSSLKKSNRNNDLKPLEGGVSQNILNTKAIFIPHNQETLKHDWDENSDRFGAGEHRSVLKFNPFFKSQESNMNLPLYGGKKDENSSSSSTSY</sequence>
<name>A0A9P6H0S5_9MICR</name>
<accession>A0A9P6H0S5</accession>
<evidence type="ECO:0000313" key="3">
    <source>
        <dbReference type="EMBL" id="KAF9762492.1"/>
    </source>
</evidence>